<evidence type="ECO:0000313" key="2">
    <source>
        <dbReference type="Proteomes" id="UP001623591"/>
    </source>
</evidence>
<dbReference type="Proteomes" id="UP001623591">
    <property type="component" value="Unassembled WGS sequence"/>
</dbReference>
<accession>A0ABW8T7G5</accession>
<dbReference type="RefSeq" id="WP_406770073.1">
    <property type="nucleotide sequence ID" value="NZ_JBJHZZ010000008.1"/>
</dbReference>
<keyword evidence="2" id="KW-1185">Reference proteome</keyword>
<dbReference type="EMBL" id="JBJHZZ010000008">
    <property type="protein sequence ID" value="MFL0247642.1"/>
    <property type="molecule type" value="Genomic_DNA"/>
</dbReference>
<sequence>MKVFWLSKFTGEKPLTLYRTLLESDNLFSSNIEETFPFRYVEINNPINSGLVYTISNLYLKPYESTELKLFMTDNVSYSLNKNLEIKHLYENNNISHMTQLPTITCTSNLLTNHYVIIIPGGSLIIKSKTPILNAKLSMNYTTEEL</sequence>
<organism evidence="1 2">
    <name type="scientific">Candidatus Clostridium stratigraminis</name>
    <dbReference type="NCBI Taxonomy" id="3381661"/>
    <lineage>
        <taxon>Bacteria</taxon>
        <taxon>Bacillati</taxon>
        <taxon>Bacillota</taxon>
        <taxon>Clostridia</taxon>
        <taxon>Eubacteriales</taxon>
        <taxon>Clostridiaceae</taxon>
        <taxon>Clostridium</taxon>
    </lineage>
</organism>
<protein>
    <submittedName>
        <fullName evidence="1">Uncharacterized protein</fullName>
    </submittedName>
</protein>
<name>A0ABW8T7G5_9CLOT</name>
<proteinExistence type="predicted"/>
<evidence type="ECO:0000313" key="1">
    <source>
        <dbReference type="EMBL" id="MFL0247642.1"/>
    </source>
</evidence>
<reference evidence="1 2" key="1">
    <citation type="submission" date="2024-11" db="EMBL/GenBank/DDBJ databases">
        <authorList>
            <person name="Heng Y.C."/>
            <person name="Lim A.C.H."/>
            <person name="Lee J.K.Y."/>
            <person name="Kittelmann S."/>
        </authorList>
    </citation>
    <scope>NUCLEOTIDE SEQUENCE [LARGE SCALE GENOMIC DNA]</scope>
    <source>
        <strain evidence="1 2">WILCCON 0185</strain>
    </source>
</reference>
<comment type="caution">
    <text evidence="1">The sequence shown here is derived from an EMBL/GenBank/DDBJ whole genome shotgun (WGS) entry which is preliminary data.</text>
</comment>
<gene>
    <name evidence="1" type="ORF">ACJDUG_11745</name>
</gene>